<feature type="repeat" description="TPR" evidence="2">
    <location>
        <begin position="108"/>
        <end position="141"/>
    </location>
</feature>
<evidence type="ECO:0000313" key="5">
    <source>
        <dbReference type="Proteomes" id="UP000244081"/>
    </source>
</evidence>
<dbReference type="Pfam" id="PF13424">
    <property type="entry name" value="TPR_12"/>
    <property type="match status" value="1"/>
</dbReference>
<dbReference type="InterPro" id="IPR011990">
    <property type="entry name" value="TPR-like_helical_dom_sf"/>
</dbReference>
<keyword evidence="2" id="KW-0802">TPR repeat</keyword>
<sequence>MHGMHAQTMFQRALDLLEVNRVDDAIPLLEELHQMEPRDARVNFALAMAARDAGDDFRRLELLKKAAQVAKKKALVFEELARAHARVEEEEEAIAAARKAVTLEPKNPDMHAVLGEIYRTMGREKMARQSYERALDLAPDHIFALTEYGELQLSLGETEEAERYFRKATASDNGDSSDAYIPLSELRSRTRDPQDLARLEDEIAKTGNRTQKQTGRLHFAAGAMWDDADDPARAFEHYDRGHAMIYPDYEVDTYKTRIDAMKALFTSSFFEERKELGSDSARPVFIFGMPRSGTTLTEQIINRHQKAAGLGELRYFNQQSQALRFGIGKFRIFEDNVLALGDRDFRRTARKYLALLDKLAPGAERVADKMPHNFEVLWLMALAFPKATFIHCTREPVDCCISIYTKALSSGHRYNRSQTTLGRYYRLYRELMEHWKAVLPVTIHEQSYEAMIADQEGQSRALIARTGLEWDPACLEFYKGERQVRTFSKEQVRKPIYTSSVARWKRYEPHIGPLLDALGDLAPTR</sequence>
<dbReference type="Pfam" id="PF13469">
    <property type="entry name" value="Sulfotransfer_3"/>
    <property type="match status" value="1"/>
</dbReference>
<proteinExistence type="predicted"/>
<feature type="repeat" description="TPR" evidence="2">
    <location>
        <begin position="74"/>
        <end position="107"/>
    </location>
</feature>
<feature type="region of interest" description="Disordered" evidence="3">
    <location>
        <begin position="168"/>
        <end position="194"/>
    </location>
</feature>
<dbReference type="OrthoDB" id="9800698at2"/>
<dbReference type="PROSITE" id="PS50005">
    <property type="entry name" value="TPR"/>
    <property type="match status" value="2"/>
</dbReference>
<dbReference type="InterPro" id="IPR019734">
    <property type="entry name" value="TPR_rpt"/>
</dbReference>
<dbReference type="GO" id="GO:0008476">
    <property type="term" value="F:protein-tyrosine sulfotransferase activity"/>
    <property type="evidence" value="ECO:0007669"/>
    <property type="project" value="InterPro"/>
</dbReference>
<dbReference type="Gene3D" id="3.40.50.300">
    <property type="entry name" value="P-loop containing nucleotide triphosphate hydrolases"/>
    <property type="match status" value="1"/>
</dbReference>
<dbReference type="AlphaFoldDB" id="A0A2T5UNX3"/>
<comment type="caution">
    <text evidence="4">The sequence shown here is derived from an EMBL/GenBank/DDBJ whole genome shotgun (WGS) entry which is preliminary data.</text>
</comment>
<dbReference type="SUPFAM" id="SSF48452">
    <property type="entry name" value="TPR-like"/>
    <property type="match status" value="1"/>
</dbReference>
<dbReference type="Pfam" id="PF13181">
    <property type="entry name" value="TPR_8"/>
    <property type="match status" value="1"/>
</dbReference>
<dbReference type="Gene3D" id="1.25.40.10">
    <property type="entry name" value="Tetratricopeptide repeat domain"/>
    <property type="match status" value="1"/>
</dbReference>
<gene>
    <name evidence="4" type="ORF">C8N35_11724</name>
</gene>
<keyword evidence="1" id="KW-0808">Transferase</keyword>
<protein>
    <submittedName>
        <fullName evidence="4">Tetratricopeptide repeat protein</fullName>
    </submittedName>
</protein>
<evidence type="ECO:0000313" key="4">
    <source>
        <dbReference type="EMBL" id="PTW53208.1"/>
    </source>
</evidence>
<evidence type="ECO:0000256" key="3">
    <source>
        <dbReference type="SAM" id="MobiDB-lite"/>
    </source>
</evidence>
<dbReference type="SUPFAM" id="SSF52540">
    <property type="entry name" value="P-loop containing nucleoside triphosphate hydrolases"/>
    <property type="match status" value="1"/>
</dbReference>
<dbReference type="PANTHER" id="PTHR12788">
    <property type="entry name" value="PROTEIN-TYROSINE SULFOTRANSFERASE 2"/>
    <property type="match status" value="1"/>
</dbReference>
<evidence type="ECO:0000256" key="1">
    <source>
        <dbReference type="ARBA" id="ARBA00022679"/>
    </source>
</evidence>
<accession>A0A2T5UNX3</accession>
<dbReference type="EMBL" id="QAYG01000017">
    <property type="protein sequence ID" value="PTW53208.1"/>
    <property type="molecule type" value="Genomic_DNA"/>
</dbReference>
<dbReference type="InterPro" id="IPR026634">
    <property type="entry name" value="TPST-like"/>
</dbReference>
<keyword evidence="5" id="KW-1185">Reference proteome</keyword>
<dbReference type="PANTHER" id="PTHR12788:SF10">
    <property type="entry name" value="PROTEIN-TYROSINE SULFOTRANSFERASE"/>
    <property type="match status" value="1"/>
</dbReference>
<reference evidence="4 5" key="1">
    <citation type="submission" date="2018-04" db="EMBL/GenBank/DDBJ databases">
        <title>Genomic Encyclopedia of Archaeal and Bacterial Type Strains, Phase II (KMG-II): from individual species to whole genera.</title>
        <authorList>
            <person name="Goeker M."/>
        </authorList>
    </citation>
    <scope>NUCLEOTIDE SEQUENCE [LARGE SCALE GENOMIC DNA]</scope>
    <source>
        <strain evidence="4 5">DSM 23382</strain>
    </source>
</reference>
<name>A0A2T5UNX3_9HYPH</name>
<dbReference type="Pfam" id="PF13432">
    <property type="entry name" value="TPR_16"/>
    <property type="match status" value="1"/>
</dbReference>
<dbReference type="InterPro" id="IPR027417">
    <property type="entry name" value="P-loop_NTPase"/>
</dbReference>
<organism evidence="4 5">
    <name type="scientific">Breoghania corrubedonensis</name>
    <dbReference type="NCBI Taxonomy" id="665038"/>
    <lineage>
        <taxon>Bacteria</taxon>
        <taxon>Pseudomonadati</taxon>
        <taxon>Pseudomonadota</taxon>
        <taxon>Alphaproteobacteria</taxon>
        <taxon>Hyphomicrobiales</taxon>
        <taxon>Stappiaceae</taxon>
        <taxon>Breoghania</taxon>
    </lineage>
</organism>
<dbReference type="Proteomes" id="UP000244081">
    <property type="component" value="Unassembled WGS sequence"/>
</dbReference>
<dbReference type="SMART" id="SM00028">
    <property type="entry name" value="TPR"/>
    <property type="match status" value="4"/>
</dbReference>
<evidence type="ECO:0000256" key="2">
    <source>
        <dbReference type="PROSITE-ProRule" id="PRU00339"/>
    </source>
</evidence>